<protein>
    <recommendedName>
        <fullName evidence="1">FAS1 domain-containing protein</fullName>
    </recommendedName>
</protein>
<proteinExistence type="predicted"/>
<dbReference type="GO" id="GO:0050839">
    <property type="term" value="F:cell adhesion molecule binding"/>
    <property type="evidence" value="ECO:0007669"/>
    <property type="project" value="TreeGrafter"/>
</dbReference>
<dbReference type="Gene3D" id="2.30.180.10">
    <property type="entry name" value="FAS1 domain"/>
    <property type="match status" value="1"/>
</dbReference>
<accession>A0A0F9WYM1</accession>
<dbReference type="InterPro" id="IPR050904">
    <property type="entry name" value="Adhesion/Biosynth-related"/>
</dbReference>
<dbReference type="GO" id="GO:0005615">
    <property type="term" value="C:extracellular space"/>
    <property type="evidence" value="ECO:0007669"/>
    <property type="project" value="TreeGrafter"/>
</dbReference>
<dbReference type="AlphaFoldDB" id="A0A0F9WYM1"/>
<evidence type="ECO:0000313" key="2">
    <source>
        <dbReference type="EMBL" id="KKN84143.1"/>
    </source>
</evidence>
<dbReference type="EMBL" id="LAZR01000175">
    <property type="protein sequence ID" value="KKN84143.1"/>
    <property type="molecule type" value="Genomic_DNA"/>
</dbReference>
<sequence length="190" mass="21193">MKKWTALVSLYALFIGVHTYAQDNVIELQFERLISSIQPQKSILERTASFENHSRLLNALRVTNLDKVLNYKGEFTVFAPSNLAFEKLSQATIDKLFDPENRRVLKAMLSYHIIADKLSASTILRAMCRGNGVAKFTTIQGEKITATMKGIDIVLTDKSGNSAVIVTADSNQSNGIIHEIDTVFVPEILF</sequence>
<dbReference type="GO" id="GO:0031012">
    <property type="term" value="C:extracellular matrix"/>
    <property type="evidence" value="ECO:0007669"/>
    <property type="project" value="TreeGrafter"/>
</dbReference>
<evidence type="ECO:0000259" key="1">
    <source>
        <dbReference type="PROSITE" id="PS50213"/>
    </source>
</evidence>
<name>A0A0F9WYM1_9ZZZZ</name>
<dbReference type="PANTHER" id="PTHR10900:SF77">
    <property type="entry name" value="FI19380P1"/>
    <property type="match status" value="1"/>
</dbReference>
<dbReference type="Pfam" id="PF02469">
    <property type="entry name" value="Fasciclin"/>
    <property type="match status" value="1"/>
</dbReference>
<feature type="domain" description="FAS1" evidence="1">
    <location>
        <begin position="40"/>
        <end position="184"/>
    </location>
</feature>
<comment type="caution">
    <text evidence="2">The sequence shown here is derived from an EMBL/GenBank/DDBJ whole genome shotgun (WGS) entry which is preliminary data.</text>
</comment>
<organism evidence="2">
    <name type="scientific">marine sediment metagenome</name>
    <dbReference type="NCBI Taxonomy" id="412755"/>
    <lineage>
        <taxon>unclassified sequences</taxon>
        <taxon>metagenomes</taxon>
        <taxon>ecological metagenomes</taxon>
    </lineage>
</organism>
<dbReference type="GO" id="GO:0007155">
    <property type="term" value="P:cell adhesion"/>
    <property type="evidence" value="ECO:0007669"/>
    <property type="project" value="TreeGrafter"/>
</dbReference>
<dbReference type="SMART" id="SM00554">
    <property type="entry name" value="FAS1"/>
    <property type="match status" value="1"/>
</dbReference>
<dbReference type="InterPro" id="IPR000782">
    <property type="entry name" value="FAS1_domain"/>
</dbReference>
<gene>
    <name evidence="2" type="ORF">LCGC14_0292260</name>
</gene>
<dbReference type="PROSITE" id="PS50213">
    <property type="entry name" value="FAS1"/>
    <property type="match status" value="1"/>
</dbReference>
<dbReference type="InterPro" id="IPR036378">
    <property type="entry name" value="FAS1_dom_sf"/>
</dbReference>
<dbReference type="PANTHER" id="PTHR10900">
    <property type="entry name" value="PERIOSTIN-RELATED"/>
    <property type="match status" value="1"/>
</dbReference>
<dbReference type="GO" id="GO:0030198">
    <property type="term" value="P:extracellular matrix organization"/>
    <property type="evidence" value="ECO:0007669"/>
    <property type="project" value="TreeGrafter"/>
</dbReference>
<dbReference type="SUPFAM" id="SSF82153">
    <property type="entry name" value="FAS1 domain"/>
    <property type="match status" value="1"/>
</dbReference>
<reference evidence="2" key="1">
    <citation type="journal article" date="2015" name="Nature">
        <title>Complex archaea that bridge the gap between prokaryotes and eukaryotes.</title>
        <authorList>
            <person name="Spang A."/>
            <person name="Saw J.H."/>
            <person name="Jorgensen S.L."/>
            <person name="Zaremba-Niedzwiedzka K."/>
            <person name="Martijn J."/>
            <person name="Lind A.E."/>
            <person name="van Eijk R."/>
            <person name="Schleper C."/>
            <person name="Guy L."/>
            <person name="Ettema T.J."/>
        </authorList>
    </citation>
    <scope>NUCLEOTIDE SEQUENCE</scope>
</reference>